<keyword evidence="2" id="KW-1185">Reference proteome</keyword>
<proteinExistence type="predicted"/>
<dbReference type="Proteomes" id="UP000805193">
    <property type="component" value="Unassembled WGS sequence"/>
</dbReference>
<sequence>MARAFTASLRTTSVSVFLANIFCGFYQLQPSQAAAVNVNIDNRRPFGFGTSRNIHVASGGVYPPNARGKTPRAGGLLNYVLPALSRRGSGLEYVPAYVPAYVPDYVPDYGNGYGGGSGYGFANGFGYGGRRGHTNFQYANVAPFPNAQKVDYSHRSIAGFVNLDDP</sequence>
<dbReference type="EMBL" id="JABSTQ010009789">
    <property type="protein sequence ID" value="KAG0425884.1"/>
    <property type="molecule type" value="Genomic_DNA"/>
</dbReference>
<comment type="caution">
    <text evidence="1">The sequence shown here is derived from an EMBL/GenBank/DDBJ whole genome shotgun (WGS) entry which is preliminary data.</text>
</comment>
<evidence type="ECO:0000313" key="2">
    <source>
        <dbReference type="Proteomes" id="UP000805193"/>
    </source>
</evidence>
<protein>
    <submittedName>
        <fullName evidence="1">Uncharacterized protein</fullName>
    </submittedName>
</protein>
<evidence type="ECO:0000313" key="1">
    <source>
        <dbReference type="EMBL" id="KAG0425884.1"/>
    </source>
</evidence>
<gene>
    <name evidence="1" type="ORF">HPB47_026951</name>
</gene>
<name>A0AC60PXL1_IXOPE</name>
<reference evidence="1 2" key="1">
    <citation type="journal article" date="2020" name="Cell">
        <title>Large-Scale Comparative Analyses of Tick Genomes Elucidate Their Genetic Diversity and Vector Capacities.</title>
        <authorList>
            <consortium name="Tick Genome and Microbiome Consortium (TIGMIC)"/>
            <person name="Jia N."/>
            <person name="Wang J."/>
            <person name="Shi W."/>
            <person name="Du L."/>
            <person name="Sun Y."/>
            <person name="Zhan W."/>
            <person name="Jiang J.F."/>
            <person name="Wang Q."/>
            <person name="Zhang B."/>
            <person name="Ji P."/>
            <person name="Bell-Sakyi L."/>
            <person name="Cui X.M."/>
            <person name="Yuan T.T."/>
            <person name="Jiang B.G."/>
            <person name="Yang W.F."/>
            <person name="Lam T.T."/>
            <person name="Chang Q.C."/>
            <person name="Ding S.J."/>
            <person name="Wang X.J."/>
            <person name="Zhu J.G."/>
            <person name="Ruan X.D."/>
            <person name="Zhao L."/>
            <person name="Wei J.T."/>
            <person name="Ye R.Z."/>
            <person name="Que T.C."/>
            <person name="Du C.H."/>
            <person name="Zhou Y.H."/>
            <person name="Cheng J.X."/>
            <person name="Dai P.F."/>
            <person name="Guo W.B."/>
            <person name="Han X.H."/>
            <person name="Huang E.J."/>
            <person name="Li L.F."/>
            <person name="Wei W."/>
            <person name="Gao Y.C."/>
            <person name="Liu J.Z."/>
            <person name="Shao H.Z."/>
            <person name="Wang X."/>
            <person name="Wang C.C."/>
            <person name="Yang T.C."/>
            <person name="Huo Q.B."/>
            <person name="Li W."/>
            <person name="Chen H.Y."/>
            <person name="Chen S.E."/>
            <person name="Zhou L.G."/>
            <person name="Ni X.B."/>
            <person name="Tian J.H."/>
            <person name="Sheng Y."/>
            <person name="Liu T."/>
            <person name="Pan Y.S."/>
            <person name="Xia L.Y."/>
            <person name="Li J."/>
            <person name="Zhao F."/>
            <person name="Cao W.C."/>
        </authorList>
    </citation>
    <scope>NUCLEOTIDE SEQUENCE [LARGE SCALE GENOMIC DNA]</scope>
    <source>
        <strain evidence="1">Iper-2018</strain>
    </source>
</reference>
<accession>A0AC60PXL1</accession>
<organism evidence="1 2">
    <name type="scientific">Ixodes persulcatus</name>
    <name type="common">Taiga tick</name>
    <dbReference type="NCBI Taxonomy" id="34615"/>
    <lineage>
        <taxon>Eukaryota</taxon>
        <taxon>Metazoa</taxon>
        <taxon>Ecdysozoa</taxon>
        <taxon>Arthropoda</taxon>
        <taxon>Chelicerata</taxon>
        <taxon>Arachnida</taxon>
        <taxon>Acari</taxon>
        <taxon>Parasitiformes</taxon>
        <taxon>Ixodida</taxon>
        <taxon>Ixodoidea</taxon>
        <taxon>Ixodidae</taxon>
        <taxon>Ixodinae</taxon>
        <taxon>Ixodes</taxon>
    </lineage>
</organism>